<comment type="caution">
    <text evidence="8">The sequence shown here is derived from an EMBL/GenBank/DDBJ whole genome shotgun (WGS) entry which is preliminary data.</text>
</comment>
<accession>A0A7C4JIA6</accession>
<comment type="subcellular location">
    <subcellularLocation>
        <location evidence="1">Membrane</location>
        <topology evidence="1">Multi-pass membrane protein</topology>
    </subcellularLocation>
</comment>
<dbReference type="GO" id="GO:0140359">
    <property type="term" value="F:ABC-type transporter activity"/>
    <property type="evidence" value="ECO:0007669"/>
    <property type="project" value="InterPro"/>
</dbReference>
<dbReference type="PANTHER" id="PTHR43229:SF2">
    <property type="entry name" value="NODULATION PROTEIN J"/>
    <property type="match status" value="1"/>
</dbReference>
<feature type="domain" description="ABC transmembrane type-2" evidence="6">
    <location>
        <begin position="25"/>
        <end position="253"/>
    </location>
</feature>
<keyword evidence="3 5" id="KW-1133">Transmembrane helix</keyword>
<feature type="transmembrane region" description="Helical" evidence="5">
    <location>
        <begin position="141"/>
        <end position="163"/>
    </location>
</feature>
<reference evidence="8" key="1">
    <citation type="journal article" date="2020" name="mSystems">
        <title>Genome- and Community-Level Interaction Insights into Carbon Utilization and Element Cycling Functions of Hydrothermarchaeota in Hydrothermal Sediment.</title>
        <authorList>
            <person name="Zhou Z."/>
            <person name="Liu Y."/>
            <person name="Xu W."/>
            <person name="Pan J."/>
            <person name="Luo Z.H."/>
            <person name="Li M."/>
        </authorList>
    </citation>
    <scope>NUCLEOTIDE SEQUENCE [LARGE SCALE GENOMIC DNA]</scope>
    <source>
        <strain evidence="8">SpSt-637</strain>
        <strain evidence="7">SpSt-667</strain>
    </source>
</reference>
<keyword evidence="2 5" id="KW-0812">Transmembrane</keyword>
<evidence type="ECO:0000256" key="4">
    <source>
        <dbReference type="ARBA" id="ARBA00023136"/>
    </source>
</evidence>
<evidence type="ECO:0000259" key="6">
    <source>
        <dbReference type="PROSITE" id="PS51012"/>
    </source>
</evidence>
<gene>
    <name evidence="8" type="ORF">ENU08_00065</name>
    <name evidence="7" type="ORF">ENU41_06470</name>
</gene>
<dbReference type="EMBL" id="DTBD01000002">
    <property type="protein sequence ID" value="HGQ63634.1"/>
    <property type="molecule type" value="Genomic_DNA"/>
</dbReference>
<proteinExistence type="predicted"/>
<dbReference type="PANTHER" id="PTHR43229">
    <property type="entry name" value="NODULATION PROTEIN J"/>
    <property type="match status" value="1"/>
</dbReference>
<dbReference type="Pfam" id="PF01061">
    <property type="entry name" value="ABC2_membrane"/>
    <property type="match status" value="1"/>
</dbReference>
<dbReference type="AlphaFoldDB" id="A0A7C4JIA6"/>
<feature type="transmembrane region" description="Helical" evidence="5">
    <location>
        <begin position="116"/>
        <end position="135"/>
    </location>
</feature>
<feature type="transmembrane region" description="Helical" evidence="5">
    <location>
        <begin position="25"/>
        <end position="45"/>
    </location>
</feature>
<dbReference type="GO" id="GO:0043190">
    <property type="term" value="C:ATP-binding cassette (ABC) transporter complex"/>
    <property type="evidence" value="ECO:0007669"/>
    <property type="project" value="InterPro"/>
</dbReference>
<evidence type="ECO:0000256" key="5">
    <source>
        <dbReference type="SAM" id="Phobius"/>
    </source>
</evidence>
<feature type="transmembrane region" description="Helical" evidence="5">
    <location>
        <begin position="170"/>
        <end position="188"/>
    </location>
</feature>
<dbReference type="PIRSF" id="PIRSF006648">
    <property type="entry name" value="DrrB"/>
    <property type="match status" value="1"/>
</dbReference>
<evidence type="ECO:0000256" key="3">
    <source>
        <dbReference type="ARBA" id="ARBA00022989"/>
    </source>
</evidence>
<evidence type="ECO:0000313" key="7">
    <source>
        <dbReference type="EMBL" id="HGQ36302.1"/>
    </source>
</evidence>
<dbReference type="InterPro" id="IPR013525">
    <property type="entry name" value="ABC2_TM"/>
</dbReference>
<feature type="transmembrane region" description="Helical" evidence="5">
    <location>
        <begin position="57"/>
        <end position="77"/>
    </location>
</feature>
<dbReference type="InterPro" id="IPR047817">
    <property type="entry name" value="ABC2_TM_bact-type"/>
</dbReference>
<evidence type="ECO:0000313" key="8">
    <source>
        <dbReference type="EMBL" id="HGQ63634.1"/>
    </source>
</evidence>
<sequence length="257" mass="29543">MEITETKKLLFIALRDLERFINSKYWLAGQIAMNLADIFIFALVLRGFIRREFVPDYLQYMAPGAVALATFVASFSIGREVGMEVRREIVDYLLTLPVKRTTLVFGRIFSGMLRGLIYQLPFIVIVMLLVSPPTIHKVPLLILTSVILTITMSSLAIAVSTISRDFNIQATFRAVTYYLLFFFSNVFYTKKVLELRFPQPLPDIITLTPISLSADIYRWCFNYYAKLEIEKLLLLIVWGLTLTTLAATIYLRNLTKR</sequence>
<name>A0A7C4JIA6_9CREN</name>
<organism evidence="8">
    <name type="scientific">Ignisphaera aggregans</name>
    <dbReference type="NCBI Taxonomy" id="334771"/>
    <lineage>
        <taxon>Archaea</taxon>
        <taxon>Thermoproteota</taxon>
        <taxon>Thermoprotei</taxon>
        <taxon>Desulfurococcales</taxon>
        <taxon>Desulfurococcaceae</taxon>
        <taxon>Ignisphaera</taxon>
    </lineage>
</organism>
<dbReference type="EMBL" id="DTCK01000040">
    <property type="protein sequence ID" value="HGQ36302.1"/>
    <property type="molecule type" value="Genomic_DNA"/>
</dbReference>
<keyword evidence="4 5" id="KW-0472">Membrane</keyword>
<evidence type="ECO:0000256" key="2">
    <source>
        <dbReference type="ARBA" id="ARBA00022692"/>
    </source>
</evidence>
<dbReference type="PROSITE" id="PS51012">
    <property type="entry name" value="ABC_TM2"/>
    <property type="match status" value="1"/>
</dbReference>
<dbReference type="InterPro" id="IPR000412">
    <property type="entry name" value="ABC_2_transport"/>
</dbReference>
<feature type="transmembrane region" description="Helical" evidence="5">
    <location>
        <begin position="232"/>
        <end position="251"/>
    </location>
</feature>
<dbReference type="InterPro" id="IPR051784">
    <property type="entry name" value="Nod_factor_ABC_transporter"/>
</dbReference>
<evidence type="ECO:0000256" key="1">
    <source>
        <dbReference type="ARBA" id="ARBA00004141"/>
    </source>
</evidence>
<protein>
    <submittedName>
        <fullName evidence="8">ABC transporter permease</fullName>
    </submittedName>
</protein>